<dbReference type="EMBL" id="CP065053">
    <property type="protein sequence ID" value="QPI49971.1"/>
    <property type="molecule type" value="Genomic_DNA"/>
</dbReference>
<evidence type="ECO:0000256" key="1">
    <source>
        <dbReference type="SAM" id="MobiDB-lite"/>
    </source>
</evidence>
<dbReference type="InterPro" id="IPR052521">
    <property type="entry name" value="Cell_div_SPOR-domain"/>
</dbReference>
<gene>
    <name evidence="3" type="ORF">IV454_32010</name>
</gene>
<feature type="region of interest" description="Disordered" evidence="1">
    <location>
        <begin position="134"/>
        <end position="221"/>
    </location>
</feature>
<protein>
    <submittedName>
        <fullName evidence="3">SPOR domain-containing protein</fullName>
    </submittedName>
</protein>
<organism evidence="3 4">
    <name type="scientific">Massilia antarctica</name>
    <dbReference type="NCBI Taxonomy" id="2765360"/>
    <lineage>
        <taxon>Bacteria</taxon>
        <taxon>Pseudomonadati</taxon>
        <taxon>Pseudomonadota</taxon>
        <taxon>Betaproteobacteria</taxon>
        <taxon>Burkholderiales</taxon>
        <taxon>Oxalobacteraceae</taxon>
        <taxon>Telluria group</taxon>
        <taxon>Massilia</taxon>
    </lineage>
</organism>
<dbReference type="PROSITE" id="PS51724">
    <property type="entry name" value="SPOR"/>
    <property type="match status" value="1"/>
</dbReference>
<reference evidence="3 4" key="1">
    <citation type="submission" date="2020-11" db="EMBL/GenBank/DDBJ databases">
        <authorList>
            <person name="Sun Q."/>
        </authorList>
    </citation>
    <scope>NUCLEOTIDE SEQUENCE [LARGE SCALE GENOMIC DNA]</scope>
    <source>
        <strain evidence="3 4">P8398</strain>
    </source>
</reference>
<name>A0AA48WDJ7_9BURK</name>
<dbReference type="SUPFAM" id="SSF110997">
    <property type="entry name" value="Sporulation related repeat"/>
    <property type="match status" value="1"/>
</dbReference>
<evidence type="ECO:0000313" key="4">
    <source>
        <dbReference type="Proteomes" id="UP000662888"/>
    </source>
</evidence>
<dbReference type="Gene3D" id="3.30.70.1070">
    <property type="entry name" value="Sporulation related repeat"/>
    <property type="match status" value="1"/>
</dbReference>
<dbReference type="PANTHER" id="PTHR38687">
    <property type="entry name" value="CELL DIVISION PROTEIN DEDD-RELATED"/>
    <property type="match status" value="1"/>
</dbReference>
<feature type="compositionally biased region" description="Basic and acidic residues" evidence="1">
    <location>
        <begin position="166"/>
        <end position="221"/>
    </location>
</feature>
<dbReference type="InterPro" id="IPR036680">
    <property type="entry name" value="SPOR-like_sf"/>
</dbReference>
<keyword evidence="4" id="KW-1185">Reference proteome</keyword>
<sequence>MGLFSFLNKNKQESTEDSGYYSKSDDDSVAARARSKRASSAGEPAARRGKDARAAADPVLPEKKRARRRLVGAVALALGVAVGLPMVLDSEPKPLAGDIDIRIPSKDKVAPQAQPRAVAAADALDKREEIVDVPPMVTLPKEKPAPRDEVRTEVKPVARPALKPVVKPEPKPVVKPEPKVAVRSEPKPDVKPEKPKPEPKPEPKVAEVKHLEKAPEKRVEKVLEKPVDKPVEKPVVVKAPPKVEEKEKPAAKPPVQDAQRAMSILEGKAPEKAADENQRFVVQVAALATQEKVNELQAKLSGAGIHSFTHKVPTQSGDRIRVQVGPFSKDEAEKVRAKLSKMGLSGIMVPG</sequence>
<feature type="region of interest" description="Disordered" evidence="1">
    <location>
        <begin position="1"/>
        <end position="64"/>
    </location>
</feature>
<accession>A0AA48WDJ7</accession>
<proteinExistence type="predicted"/>
<dbReference type="InterPro" id="IPR007730">
    <property type="entry name" value="SPOR-like_dom"/>
</dbReference>
<dbReference type="Pfam" id="PF05036">
    <property type="entry name" value="SPOR"/>
    <property type="match status" value="1"/>
</dbReference>
<dbReference type="RefSeq" id="WP_206089576.1">
    <property type="nucleotide sequence ID" value="NZ_CP065053.1"/>
</dbReference>
<feature type="compositionally biased region" description="Basic and acidic residues" evidence="1">
    <location>
        <begin position="45"/>
        <end position="54"/>
    </location>
</feature>
<feature type="compositionally biased region" description="Basic and acidic residues" evidence="1">
    <location>
        <begin position="241"/>
        <end position="250"/>
    </location>
</feature>
<dbReference type="PANTHER" id="PTHR38687:SF1">
    <property type="entry name" value="CELL DIVISION PROTEIN DEDD"/>
    <property type="match status" value="1"/>
</dbReference>
<evidence type="ECO:0000313" key="3">
    <source>
        <dbReference type="EMBL" id="QPI49971.1"/>
    </source>
</evidence>
<evidence type="ECO:0000259" key="2">
    <source>
        <dbReference type="PROSITE" id="PS51724"/>
    </source>
</evidence>
<dbReference type="Proteomes" id="UP000662888">
    <property type="component" value="Chromosome"/>
</dbReference>
<feature type="compositionally biased region" description="Basic and acidic residues" evidence="1">
    <location>
        <begin position="140"/>
        <end position="156"/>
    </location>
</feature>
<feature type="region of interest" description="Disordered" evidence="1">
    <location>
        <begin position="238"/>
        <end position="258"/>
    </location>
</feature>
<feature type="domain" description="SPOR" evidence="2">
    <location>
        <begin position="274"/>
        <end position="351"/>
    </location>
</feature>